<dbReference type="Gene3D" id="3.10.129.10">
    <property type="entry name" value="Hotdog Thioesterase"/>
    <property type="match status" value="1"/>
</dbReference>
<organism evidence="2 3">
    <name type="scientific">Azospirillum thermophilum</name>
    <dbReference type="NCBI Taxonomy" id="2202148"/>
    <lineage>
        <taxon>Bacteria</taxon>
        <taxon>Pseudomonadati</taxon>
        <taxon>Pseudomonadota</taxon>
        <taxon>Alphaproteobacteria</taxon>
        <taxon>Rhodospirillales</taxon>
        <taxon>Azospirillaceae</taxon>
        <taxon>Azospirillum</taxon>
    </lineage>
</organism>
<evidence type="ECO:0000313" key="3">
    <source>
        <dbReference type="Proteomes" id="UP000245629"/>
    </source>
</evidence>
<gene>
    <name evidence="2" type="ORF">DEW08_03210</name>
</gene>
<dbReference type="SUPFAM" id="SSF54637">
    <property type="entry name" value="Thioesterase/thiol ester dehydrase-isomerase"/>
    <property type="match status" value="1"/>
</dbReference>
<dbReference type="RefSeq" id="WP_109324419.1">
    <property type="nucleotide sequence ID" value="NZ_CP029352.1"/>
</dbReference>
<dbReference type="AlphaFoldDB" id="A0A2S2CLY3"/>
<protein>
    <submittedName>
        <fullName evidence="2">Nodulation protein NodN</fullName>
    </submittedName>
</protein>
<dbReference type="KEGG" id="azz:DEW08_03210"/>
<accession>A0A2S2CLY3</accession>
<sequence length="160" mass="17654">MAGRMSVAELEGRVGREIGLSDWVPVDQPRIDAFAEVTEDHQFIHVDPERARREGPFGGTIAHGFLVLSLLAPMTYQVVAELDGLAMSVNYGFDRLRFLAPVRAGSRIRGRFVLAELSRRTDRERIARFAVTVEVEGGDKPALLADWLVLLVLDPQTAGA</sequence>
<dbReference type="EMBL" id="CP029352">
    <property type="protein sequence ID" value="AWK85317.1"/>
    <property type="molecule type" value="Genomic_DNA"/>
</dbReference>
<dbReference type="InterPro" id="IPR002539">
    <property type="entry name" value="MaoC-like_dom"/>
</dbReference>
<dbReference type="InterPro" id="IPR029069">
    <property type="entry name" value="HotDog_dom_sf"/>
</dbReference>
<evidence type="ECO:0000259" key="1">
    <source>
        <dbReference type="Pfam" id="PF01575"/>
    </source>
</evidence>
<reference evidence="3" key="1">
    <citation type="submission" date="2018-05" db="EMBL/GenBank/DDBJ databases">
        <title>Azospirillum thermophila sp. nov., a novel isolated from hot spring.</title>
        <authorList>
            <person name="Zhao Z."/>
        </authorList>
    </citation>
    <scope>NUCLEOTIDE SEQUENCE [LARGE SCALE GENOMIC DNA]</scope>
    <source>
        <strain evidence="3">CFH 70021</strain>
    </source>
</reference>
<dbReference type="PANTHER" id="PTHR42993">
    <property type="entry name" value="MAOC-LIKE DEHYDRATASE DOMAIN-CONTAINING PROTEIN"/>
    <property type="match status" value="1"/>
</dbReference>
<evidence type="ECO:0000313" key="2">
    <source>
        <dbReference type="EMBL" id="AWK85317.1"/>
    </source>
</evidence>
<keyword evidence="3" id="KW-1185">Reference proteome</keyword>
<dbReference type="PANTHER" id="PTHR42993:SF1">
    <property type="entry name" value="MAOC-LIKE DEHYDRATASE DOMAIN-CONTAINING PROTEIN"/>
    <property type="match status" value="1"/>
</dbReference>
<name>A0A2S2CLY3_9PROT</name>
<dbReference type="OrthoDB" id="9801735at2"/>
<proteinExistence type="predicted"/>
<dbReference type="Pfam" id="PF01575">
    <property type="entry name" value="MaoC_dehydratas"/>
    <property type="match status" value="1"/>
</dbReference>
<dbReference type="Proteomes" id="UP000245629">
    <property type="component" value="Chromosome 1"/>
</dbReference>
<dbReference type="CDD" id="cd03450">
    <property type="entry name" value="NodN"/>
    <property type="match status" value="1"/>
</dbReference>
<feature type="domain" description="MaoC-like" evidence="1">
    <location>
        <begin position="13"/>
        <end position="131"/>
    </location>
</feature>
<dbReference type="InterPro" id="IPR039375">
    <property type="entry name" value="NodN-like"/>
</dbReference>